<organism evidence="2 3">
    <name type="scientific">Didymella heteroderae</name>
    <dbReference type="NCBI Taxonomy" id="1769908"/>
    <lineage>
        <taxon>Eukaryota</taxon>
        <taxon>Fungi</taxon>
        <taxon>Dikarya</taxon>
        <taxon>Ascomycota</taxon>
        <taxon>Pezizomycotina</taxon>
        <taxon>Dothideomycetes</taxon>
        <taxon>Pleosporomycetidae</taxon>
        <taxon>Pleosporales</taxon>
        <taxon>Pleosporineae</taxon>
        <taxon>Didymellaceae</taxon>
        <taxon>Didymella</taxon>
    </lineage>
</organism>
<evidence type="ECO:0000256" key="1">
    <source>
        <dbReference type="SAM" id="MobiDB-lite"/>
    </source>
</evidence>
<feature type="non-terminal residue" evidence="2">
    <location>
        <position position="273"/>
    </location>
</feature>
<gene>
    <name evidence="2" type="ORF">E8E12_002616</name>
</gene>
<dbReference type="AlphaFoldDB" id="A0A9P4WGM6"/>
<keyword evidence="3" id="KW-1185">Reference proteome</keyword>
<dbReference type="Proteomes" id="UP000758155">
    <property type="component" value="Unassembled WGS sequence"/>
</dbReference>
<dbReference type="OrthoDB" id="10601535at2759"/>
<comment type="caution">
    <text evidence="2">The sequence shown here is derived from an EMBL/GenBank/DDBJ whole genome shotgun (WGS) entry which is preliminary data.</text>
</comment>
<reference evidence="2" key="1">
    <citation type="submission" date="2019-04" db="EMBL/GenBank/DDBJ databases">
        <title>Sequencing of skin fungus with MAO and IRED activity.</title>
        <authorList>
            <person name="Marsaioli A.J."/>
            <person name="Bonatto J.M.C."/>
            <person name="Reis Junior O."/>
        </authorList>
    </citation>
    <scope>NUCLEOTIDE SEQUENCE</scope>
    <source>
        <strain evidence="2">28M1</strain>
    </source>
</reference>
<proteinExistence type="predicted"/>
<protein>
    <submittedName>
        <fullName evidence="2">Uncharacterized protein</fullName>
    </submittedName>
</protein>
<name>A0A9P4WGM6_9PLEO</name>
<accession>A0A9P4WGM6</accession>
<evidence type="ECO:0000313" key="3">
    <source>
        <dbReference type="Proteomes" id="UP000758155"/>
    </source>
</evidence>
<evidence type="ECO:0000313" key="2">
    <source>
        <dbReference type="EMBL" id="KAF3031752.1"/>
    </source>
</evidence>
<sequence length="273" mass="30594">MAGGAASTSSTPVKSVRKKRSAGPSSMAPLFKKAKTSDNVELDDDKVAELLDDIEEEVKEIKGLEYSSNTACASSYKDPLVCVNCALEGRVCMFSVDKRTSRRKAACNYCVQAHNTCRKAPRNTFYALAKYQKVSGLTSNKDKLLCIVKGVRDDLLRRQDLPRATELQTYPRDKAVSGYDVEWSDYEAEVAELTKRPRPEVKFARRAALAIEESVKQLKIIVSFTSSHYARFLKCEKLFREKFNLPPTKSPKTVFKLTQDSISEMLAKLRAKA</sequence>
<feature type="compositionally biased region" description="Polar residues" evidence="1">
    <location>
        <begin position="1"/>
        <end position="13"/>
    </location>
</feature>
<dbReference type="EMBL" id="SWKV01000125">
    <property type="protein sequence ID" value="KAF3031752.1"/>
    <property type="molecule type" value="Genomic_DNA"/>
</dbReference>
<feature type="region of interest" description="Disordered" evidence="1">
    <location>
        <begin position="1"/>
        <end position="30"/>
    </location>
</feature>